<dbReference type="RefSeq" id="WP_166577139.1">
    <property type="nucleotide sequence ID" value="NZ_JASHIF010000012.1"/>
</dbReference>
<dbReference type="EMBL" id="JASHIF010000012">
    <property type="protein sequence ID" value="MDI9860714.1"/>
    <property type="molecule type" value="Genomic_DNA"/>
</dbReference>
<sequence length="241" mass="28408">MNRTTKLDVVHPCYNPHEGWEKELLHYYKIFVSQLPSQVEVKLYLVDDGSIRGVTEAHLQYLQENIPSFEYVTYSQNRGKGFALRTAIAKTQGDLIIYTDADYPYRMENAWEMFRLLNDENYDVVLGVRDDHYYSQLPFLRKVFSLSLRTMNHVFFPSMFVKDTQSGLKGFNQKGKEVFLKTHINSFLFDMEFVVLASRRKDLRLAKIQVHVRDGISFSQMSWKTIKQELLSFQNIFSRSK</sequence>
<dbReference type="Gene3D" id="3.90.550.10">
    <property type="entry name" value="Spore Coat Polysaccharide Biosynthesis Protein SpsA, Chain A"/>
    <property type="match status" value="1"/>
</dbReference>
<evidence type="ECO:0000313" key="3">
    <source>
        <dbReference type="Proteomes" id="UP001236507"/>
    </source>
</evidence>
<dbReference type="PANTHER" id="PTHR10859:SF91">
    <property type="entry name" value="DOLICHYL-PHOSPHATE BETA-GLUCOSYLTRANSFERASE"/>
    <property type="match status" value="1"/>
</dbReference>
<dbReference type="InterPro" id="IPR001173">
    <property type="entry name" value="Glyco_trans_2-like"/>
</dbReference>
<dbReference type="Proteomes" id="UP001236507">
    <property type="component" value="Unassembled WGS sequence"/>
</dbReference>
<comment type="caution">
    <text evidence="2">The sequence shown here is derived from an EMBL/GenBank/DDBJ whole genome shotgun (WGS) entry which is preliminary data.</text>
</comment>
<keyword evidence="3" id="KW-1185">Reference proteome</keyword>
<dbReference type="Pfam" id="PF00535">
    <property type="entry name" value="Glycos_transf_2"/>
    <property type="match status" value="1"/>
</dbReference>
<accession>A0ABT6YAV9</accession>
<proteinExistence type="predicted"/>
<feature type="domain" description="Glycosyltransferase 2-like" evidence="1">
    <location>
        <begin position="9"/>
        <end position="142"/>
    </location>
</feature>
<dbReference type="CDD" id="cd04179">
    <property type="entry name" value="DPM_DPG-synthase_like"/>
    <property type="match status" value="1"/>
</dbReference>
<protein>
    <submittedName>
        <fullName evidence="2">Glycosyltransferase family 2 protein</fullName>
    </submittedName>
</protein>
<dbReference type="InterPro" id="IPR029044">
    <property type="entry name" value="Nucleotide-diphossugar_trans"/>
</dbReference>
<dbReference type="SUPFAM" id="SSF53448">
    <property type="entry name" value="Nucleotide-diphospho-sugar transferases"/>
    <property type="match status" value="1"/>
</dbReference>
<reference evidence="2 3" key="1">
    <citation type="submission" date="2023-05" db="EMBL/GenBank/DDBJ databases">
        <title>Novel species of genus Flectobacillus isolated from stream in China.</title>
        <authorList>
            <person name="Lu H."/>
        </authorList>
    </citation>
    <scope>NUCLEOTIDE SEQUENCE [LARGE SCALE GENOMIC DNA]</scope>
    <source>
        <strain evidence="2 3">KCTC 42575</strain>
    </source>
</reference>
<gene>
    <name evidence="2" type="ORF">QM524_15970</name>
</gene>
<evidence type="ECO:0000313" key="2">
    <source>
        <dbReference type="EMBL" id="MDI9860714.1"/>
    </source>
</evidence>
<organism evidence="2 3">
    <name type="scientific">Flectobacillus roseus</name>
    <dbReference type="NCBI Taxonomy" id="502259"/>
    <lineage>
        <taxon>Bacteria</taxon>
        <taxon>Pseudomonadati</taxon>
        <taxon>Bacteroidota</taxon>
        <taxon>Cytophagia</taxon>
        <taxon>Cytophagales</taxon>
        <taxon>Flectobacillaceae</taxon>
        <taxon>Flectobacillus</taxon>
    </lineage>
</organism>
<dbReference type="PANTHER" id="PTHR10859">
    <property type="entry name" value="GLYCOSYL TRANSFERASE"/>
    <property type="match status" value="1"/>
</dbReference>
<name>A0ABT6YAV9_9BACT</name>
<evidence type="ECO:0000259" key="1">
    <source>
        <dbReference type="Pfam" id="PF00535"/>
    </source>
</evidence>